<dbReference type="Gene3D" id="3.40.250.10">
    <property type="entry name" value="Rhodanese-like domain"/>
    <property type="match status" value="1"/>
</dbReference>
<evidence type="ECO:0000313" key="3">
    <source>
        <dbReference type="Proteomes" id="UP000184111"/>
    </source>
</evidence>
<organism evidence="2 3">
    <name type="scientific">Actinacidiphila paucisporea</name>
    <dbReference type="NCBI Taxonomy" id="310782"/>
    <lineage>
        <taxon>Bacteria</taxon>
        <taxon>Bacillati</taxon>
        <taxon>Actinomycetota</taxon>
        <taxon>Actinomycetes</taxon>
        <taxon>Kitasatosporales</taxon>
        <taxon>Streptomycetaceae</taxon>
        <taxon>Actinacidiphila</taxon>
    </lineage>
</organism>
<dbReference type="Pfam" id="PF00581">
    <property type="entry name" value="Rhodanese"/>
    <property type="match status" value="1"/>
</dbReference>
<keyword evidence="3" id="KW-1185">Reference proteome</keyword>
<name>A0A1M7HT95_9ACTN</name>
<proteinExistence type="predicted"/>
<dbReference type="Proteomes" id="UP000184111">
    <property type="component" value="Unassembled WGS sequence"/>
</dbReference>
<dbReference type="OrthoDB" id="4828183at2"/>
<dbReference type="SUPFAM" id="SSF52821">
    <property type="entry name" value="Rhodanese/Cell cycle control phosphatase"/>
    <property type="match status" value="1"/>
</dbReference>
<dbReference type="EMBL" id="FRBI01000010">
    <property type="protein sequence ID" value="SHM31756.1"/>
    <property type="molecule type" value="Genomic_DNA"/>
</dbReference>
<evidence type="ECO:0000259" key="1">
    <source>
        <dbReference type="PROSITE" id="PS50206"/>
    </source>
</evidence>
<feature type="domain" description="Rhodanese" evidence="1">
    <location>
        <begin position="28"/>
        <end position="126"/>
    </location>
</feature>
<dbReference type="InterPro" id="IPR036873">
    <property type="entry name" value="Rhodanese-like_dom_sf"/>
</dbReference>
<accession>A0A1M7HT95</accession>
<evidence type="ECO:0000313" key="2">
    <source>
        <dbReference type="EMBL" id="SHM31756.1"/>
    </source>
</evidence>
<dbReference type="STRING" id="310782.SAMN05216499_11039"/>
<dbReference type="GO" id="GO:0016740">
    <property type="term" value="F:transferase activity"/>
    <property type="evidence" value="ECO:0007669"/>
    <property type="project" value="UniProtKB-KW"/>
</dbReference>
<dbReference type="RefSeq" id="WP_073499105.1">
    <property type="nucleotide sequence ID" value="NZ_FRBI01000010.1"/>
</dbReference>
<sequence>MARSIDEHLAALRTTYRRLDPAQAAGAARQGALLVDIRYAALRDRDGTIPGAAIVERNELEWRLDPSGTHRLADVESYDLPVVVICNEGYASTLAAVSLHALGLTGATDLAGGFQAWRAAGLPVTPPDGIPTRPTPPIG</sequence>
<gene>
    <name evidence="2" type="ORF">SAMN05216499_11039</name>
</gene>
<reference evidence="2 3" key="1">
    <citation type="submission" date="2016-11" db="EMBL/GenBank/DDBJ databases">
        <authorList>
            <person name="Jaros S."/>
            <person name="Januszkiewicz K."/>
            <person name="Wedrychowicz H."/>
        </authorList>
    </citation>
    <scope>NUCLEOTIDE SEQUENCE [LARGE SCALE GENOMIC DNA]</scope>
    <source>
        <strain evidence="2 3">CGMCC 4.2025</strain>
    </source>
</reference>
<dbReference type="InterPro" id="IPR001763">
    <property type="entry name" value="Rhodanese-like_dom"/>
</dbReference>
<protein>
    <submittedName>
        <fullName evidence="2">Rhodanese-related sulfurtransferase</fullName>
    </submittedName>
</protein>
<dbReference type="PROSITE" id="PS50206">
    <property type="entry name" value="RHODANESE_3"/>
    <property type="match status" value="1"/>
</dbReference>
<dbReference type="AlphaFoldDB" id="A0A1M7HT95"/>
<keyword evidence="2" id="KW-0808">Transferase</keyword>
<dbReference type="SMART" id="SM00450">
    <property type="entry name" value="RHOD"/>
    <property type="match status" value="1"/>
</dbReference>